<dbReference type="Proteomes" id="UP001164539">
    <property type="component" value="Chromosome 7"/>
</dbReference>
<evidence type="ECO:0000313" key="1">
    <source>
        <dbReference type="EMBL" id="KAJ4715295.1"/>
    </source>
</evidence>
<proteinExistence type="predicted"/>
<comment type="caution">
    <text evidence="1">The sequence shown here is derived from an EMBL/GenBank/DDBJ whole genome shotgun (WGS) entry which is preliminary data.</text>
</comment>
<gene>
    <name evidence="1" type="ORF">OWV82_013668</name>
</gene>
<dbReference type="EMBL" id="CM051400">
    <property type="protein sequence ID" value="KAJ4715295.1"/>
    <property type="molecule type" value="Genomic_DNA"/>
</dbReference>
<accession>A0ACC1XVJ8</accession>
<organism evidence="1 2">
    <name type="scientific">Melia azedarach</name>
    <name type="common">Chinaberry tree</name>
    <dbReference type="NCBI Taxonomy" id="155640"/>
    <lineage>
        <taxon>Eukaryota</taxon>
        <taxon>Viridiplantae</taxon>
        <taxon>Streptophyta</taxon>
        <taxon>Embryophyta</taxon>
        <taxon>Tracheophyta</taxon>
        <taxon>Spermatophyta</taxon>
        <taxon>Magnoliopsida</taxon>
        <taxon>eudicotyledons</taxon>
        <taxon>Gunneridae</taxon>
        <taxon>Pentapetalae</taxon>
        <taxon>rosids</taxon>
        <taxon>malvids</taxon>
        <taxon>Sapindales</taxon>
        <taxon>Meliaceae</taxon>
        <taxon>Melia</taxon>
    </lineage>
</organism>
<keyword evidence="2" id="KW-1185">Reference proteome</keyword>
<evidence type="ECO:0000313" key="2">
    <source>
        <dbReference type="Proteomes" id="UP001164539"/>
    </source>
</evidence>
<sequence>MAKTSLPPGFRFHPTDVELVKYYLKRKVMGRKLFEAIAEVDIYKYAPWDLPDKSCLRSGDLKWYFFCPREKKYANGGRMNRATEFGYWKTTGKDRSVHYNNEDWVMHEYRIEEKGLTERGVVQDAYVLCIVFQKEGPGPRNGAQYGAPFREEDWDDDDDDDGDIDCMEIVPSALPPPLVSNQINPIEASSHVPKSQCIGTSESCLSDNNLSTYKVPAPAPINNDVPKESAQAADEGDICAWLDMFTEDETFVSSEENQNQKPDNNDANIEAPPSLDGVDIYNGLGDLGNLSAFGGGGYNFFAGDDAAYNLSGGFPNDNVPFLELLDLDAPLNCSAEAHESEIIRSEPYTDKNCYIPEHLSSQVNSCFSPSAMLPEAPPRLEDQLAASLKENNSWGNPKEDALNHGGAAYNIQTIISRK</sequence>
<reference evidence="1 2" key="1">
    <citation type="journal article" date="2023" name="Science">
        <title>Complex scaffold remodeling in plant triterpene biosynthesis.</title>
        <authorList>
            <person name="De La Pena R."/>
            <person name="Hodgson H."/>
            <person name="Liu J.C."/>
            <person name="Stephenson M.J."/>
            <person name="Martin A.C."/>
            <person name="Owen C."/>
            <person name="Harkess A."/>
            <person name="Leebens-Mack J."/>
            <person name="Jimenez L.E."/>
            <person name="Osbourn A."/>
            <person name="Sattely E.S."/>
        </authorList>
    </citation>
    <scope>NUCLEOTIDE SEQUENCE [LARGE SCALE GENOMIC DNA]</scope>
    <source>
        <strain evidence="2">cv. JPN11</strain>
        <tissue evidence="1">Leaf</tissue>
    </source>
</reference>
<protein>
    <submittedName>
        <fullName evidence="1">NAC domain-containing protein</fullName>
    </submittedName>
</protein>
<name>A0ACC1XVJ8_MELAZ</name>